<dbReference type="GO" id="GO:0006605">
    <property type="term" value="P:protein targeting"/>
    <property type="evidence" value="ECO:0007669"/>
    <property type="project" value="InterPro"/>
</dbReference>
<dbReference type="Pfam" id="PF07517">
    <property type="entry name" value="SecA_DEAD"/>
    <property type="match status" value="1"/>
</dbReference>
<keyword evidence="4" id="KW-0175">Coiled coil</keyword>
<dbReference type="InterPro" id="IPR036670">
    <property type="entry name" value="SecA_X-link_sf"/>
</dbReference>
<organism evidence="8">
    <name type="scientific">Nyssomyia neivai</name>
    <dbReference type="NCBI Taxonomy" id="330878"/>
    <lineage>
        <taxon>Eukaryota</taxon>
        <taxon>Metazoa</taxon>
        <taxon>Ecdysozoa</taxon>
        <taxon>Arthropoda</taxon>
        <taxon>Hexapoda</taxon>
        <taxon>Insecta</taxon>
        <taxon>Pterygota</taxon>
        <taxon>Neoptera</taxon>
        <taxon>Endopterygota</taxon>
        <taxon>Diptera</taxon>
        <taxon>Nematocera</taxon>
        <taxon>Psychodoidea</taxon>
        <taxon>Psychodidae</taxon>
        <taxon>Nyssomyia</taxon>
    </lineage>
</organism>
<dbReference type="EMBL" id="GFDF01008928">
    <property type="protein sequence ID" value="JAV05156.1"/>
    <property type="molecule type" value="Transcribed_RNA"/>
</dbReference>
<keyword evidence="2" id="KW-0653">Protein transport</keyword>
<dbReference type="GO" id="GO:0006886">
    <property type="term" value="P:intracellular protein transport"/>
    <property type="evidence" value="ECO:0007669"/>
    <property type="project" value="InterPro"/>
</dbReference>
<dbReference type="InterPro" id="IPR011115">
    <property type="entry name" value="SecA_DEAD"/>
</dbReference>
<evidence type="ECO:0000259" key="5">
    <source>
        <dbReference type="PROSITE" id="PS51192"/>
    </source>
</evidence>
<feature type="domain" description="Helicase ATP-binding" evidence="5">
    <location>
        <begin position="490"/>
        <end position="631"/>
    </location>
</feature>
<protein>
    <submittedName>
        <fullName evidence="8">Putative preprotein translocase subunit seca</fullName>
    </submittedName>
</protein>
<dbReference type="PROSITE" id="PS51192">
    <property type="entry name" value="HELICASE_ATP_BIND_1"/>
    <property type="match status" value="1"/>
</dbReference>
<dbReference type="PROSITE" id="PS51194">
    <property type="entry name" value="HELICASE_CTER"/>
    <property type="match status" value="1"/>
</dbReference>
<dbReference type="InterPro" id="IPR014018">
    <property type="entry name" value="SecA_motor_DEAD"/>
</dbReference>
<dbReference type="GO" id="GO:0005524">
    <property type="term" value="F:ATP binding"/>
    <property type="evidence" value="ECO:0007669"/>
    <property type="project" value="InterPro"/>
</dbReference>
<reference evidence="8" key="1">
    <citation type="submission" date="2016-12" db="EMBL/GenBank/DDBJ databases">
        <title>An insight into the sialome and mialome of the sand fly, Nyssomyia neivai.</title>
        <authorList>
            <person name="Sebastian V."/>
            <person name="Goulart T.M."/>
            <person name="Oliveira W."/>
            <person name="Calvo E."/>
            <person name="Oliveira L.F."/>
            <person name="Pinto M.C."/>
            <person name="Rosselino A.M."/>
            <person name="Ribeiro J.M."/>
        </authorList>
    </citation>
    <scope>NUCLEOTIDE SEQUENCE</scope>
</reference>
<dbReference type="InterPro" id="IPR001650">
    <property type="entry name" value="Helicase_C-like"/>
</dbReference>
<dbReference type="GO" id="GO:0016020">
    <property type="term" value="C:membrane"/>
    <property type="evidence" value="ECO:0007669"/>
    <property type="project" value="InterPro"/>
</dbReference>
<evidence type="ECO:0000313" key="8">
    <source>
        <dbReference type="EMBL" id="JAV05156.1"/>
    </source>
</evidence>
<dbReference type="InterPro" id="IPR014001">
    <property type="entry name" value="Helicase_ATP-bd"/>
</dbReference>
<dbReference type="InterPro" id="IPR011130">
    <property type="entry name" value="SecA_preprotein_X-link_dom"/>
</dbReference>
<evidence type="ECO:0000256" key="2">
    <source>
        <dbReference type="ARBA" id="ARBA00022927"/>
    </source>
</evidence>
<name>A0A1L8DFD7_9DIPT</name>
<dbReference type="InterPro" id="IPR027417">
    <property type="entry name" value="P-loop_NTPase"/>
</dbReference>
<evidence type="ECO:0000259" key="6">
    <source>
        <dbReference type="PROSITE" id="PS51194"/>
    </source>
</evidence>
<accession>A0A1L8DFD7</accession>
<feature type="domain" description="Helicase C-terminal" evidence="6">
    <location>
        <begin position="862"/>
        <end position="1040"/>
    </location>
</feature>
<dbReference type="GO" id="GO:0017038">
    <property type="term" value="P:protein import"/>
    <property type="evidence" value="ECO:0007669"/>
    <property type="project" value="InterPro"/>
</dbReference>
<evidence type="ECO:0000259" key="7">
    <source>
        <dbReference type="PROSITE" id="PS51196"/>
    </source>
</evidence>
<sequence>MKRHLGKKNNLCQKEIVTREKEYQEKSCIENAKVVDLAERLLKGNELTIENINELAKRIAKKQGYEEDVIIVCNIVDLSEQLKLHQKSEKPLFVICSNENTKIIFSIVKLSGRTICLFRDLLDIKISNEVKDVIELQIAKDVVFRIYAKVEEIKNQKDMDILSLKAIETIMINLKSDDLKKRNDFIEGFDNPNKTFFEWIKEKISKLRDQLFELIQEDYEKITGSDLDQLALDSEFKSAIGNFLNNIPLLGEVETFQNYQNLLKQCAEMEENDDNSDSEKFQALVKQLEEAQKEIINKTGSVKIDTSTNNKGEQELHIVTQFPKQMEKFTRIFEPLVRAEVDDKLDARLREISLKLNVDYKLLKSFFHAKKNEKENNPESNQQSKSCSYDLPKYKLCDDKELDIKSLKQLLSETQCDDIESIEKNFNKVKDFSKLWKEKKATDIKNWAVMRKGSLSYTEIYETLAVMDRANSLATGGHKLRDTQLIALLVFVQTKDMGQLSEIKTGEGKTTIVAILAAIKALQGSKVDVITSNPVLAADGVKDKERFFSLLSLSVKTNNFDESYKTGERQCYEADIVYGSIANFQFDYLKDSFLDLRTRAGRPFDTIILDEVDSMIIDNANHIAKLSGPFPGMDSLKFVYIKIWQELYKAERLIVAEYEKDMKLKIQELQKLPENEANQEYEKFVNTIESSIIPRIKKSIKASNPSAIDIIPSHIREYANNSVDRWIYNALEAKFTYNEDQQYVIRNHNGEAVVQPVDYANTGITMKNTIWQYGLHQFLQLYHNLQLTSESLTSCFISNLGYINKYGRKIYGLTGTLGSEAEQELLSSIYHVGFAKIPTFREKKFEEIEGEAVDDDIFSQVVTEDVICEIKNGRSCLVICETIKDAKAIQKDLKATGNDIRIRTFFDEDNAKATEEELSPGEVVIATNIAGRGTDFKTTKELEKHGGLHVCVAFLPCNKRVEDQAFGRTARQGNEGTAKLIMKQSEILDLGVDTEIWDYMKLIKDKRDLREKERIKCIKNEEVPKLNFQDDLFQRFANLHRNLKNEKQFQSGYQSVLDDLKELWAFWLEKKNFSNTDLSKTNPSREFEEFKSLAAAQINGEIQSNPYYAIQQADGFLSFEKYDDAAKSLHHAIKLSDNPDLLHGAYMKLFEIEIEKGHVFMDKCRQAIGDLFFISAIKPDGKYKENARHYLVKAKEALKKEFDYIEKLQKEEGFGNIILPTDEKRTDMSYWYSDDDMNKAGTTLLKSLGIDTDKQFRNRLTKDQLEIFCKEYILSDETPVFICYNIGGTSNQNGGDHWVNICIIKMRDQMKILYKDSKGDFEENSLLIKEEVAKYWNKIDFIQHTGIEQTDDASCGPMTLANLKLMAQSLKTHGVEKFIKTFQNLQFCQQKDVAQLREEFVNNLPNEGENLFLKHLSSRRSALNLYIEHINNLIERIDKCKQGDGLSISLRTPDYFVNLKPQNDNERIIKNSVTNTELEELADLGTNTIYDLKEMYKVCDEVVKGARIQIVGGLGLIATGIVFPLSLPVLGPIGGTMITEGVCDIAMDLIAKSNDGKFNKAAYIKGKVISYGISLLTLGISAALQCPKILNKAKRACRWIAKTLRKCPYMKNICERIATKFDTLGKLFEKMEVVAKFSKMNNIEKLKYIENLEKTKNFEHLKYLGQNINQIDHLRKLEKAGKLRDLTRYEKCMTTLKQVAITTGKGIAMRTAENVIMSKIVTPQLSSMLSGLKPEIRKYVEKSVKENIDKEKLKYCNQEDLQKIMQEIRDSIDYEAIMGIFREAILGISKHCSNWRVQLCALALDQYVSWKKVYDYTKDLCIKINQKIKTTEKTNANIDEIINQLTDQLAEEMYSHVVSNTAKTCKDVSTVGVQAFMNYKKERKEIRSCMEIIKEFKDGGVAGQEQATAVSDVLKRPIHIYEENGNVVIIGKQYPGEPIKVTYHPPDENNPNGHYVPYGEDRDWSAENVSTNNCFFEAVGKQIKTDPIKLRQNTVTRMERHPKRYIAIYARNVLGSNRSNVFMEGGRNHVRMTEDFYPSHNNRIKASNELNSEIAELRNELNKVKRTENKYKKLGRSKQFTNTKNNKSHPKFGNVPDKDEMMMGAFRVKFTDGSELKLVTVSGDTPFCDRESVNNPQDLPENQTSKPIPFEWTSKKGFKFTDPGKPQGKVYDVFNKCETNYEFTKSCAAQKFIYTLGEHMKNNPNLVIKDILNMSESWYKPTDGTFKPQQIIMDKSCEYCEKVLPFATGQKGKK</sequence>
<feature type="coiled-coil region" evidence="4">
    <location>
        <begin position="2040"/>
        <end position="2077"/>
    </location>
</feature>
<proteinExistence type="predicted"/>
<dbReference type="PANTHER" id="PTHR30612:SF0">
    <property type="entry name" value="CHLOROPLAST PROTEIN-TRANSPORTING ATPASE"/>
    <property type="match status" value="1"/>
</dbReference>
<dbReference type="PRINTS" id="PR00906">
    <property type="entry name" value="SECA"/>
</dbReference>
<dbReference type="SUPFAM" id="SSF52540">
    <property type="entry name" value="P-loop containing nucleoside triphosphate hydrolases"/>
    <property type="match status" value="2"/>
</dbReference>
<evidence type="ECO:0000256" key="1">
    <source>
        <dbReference type="ARBA" id="ARBA00022490"/>
    </source>
</evidence>
<dbReference type="PROSITE" id="PS51196">
    <property type="entry name" value="SECA_MOTOR_DEAD"/>
    <property type="match status" value="1"/>
</dbReference>
<dbReference type="PANTHER" id="PTHR30612">
    <property type="entry name" value="SECA INNER MEMBRANE COMPONENT OF SEC PROTEIN SECRETION SYSTEM"/>
    <property type="match status" value="1"/>
</dbReference>
<dbReference type="SUPFAM" id="SSF81767">
    <property type="entry name" value="Pre-protein crosslinking domain of SecA"/>
    <property type="match status" value="1"/>
</dbReference>
<evidence type="ECO:0000256" key="4">
    <source>
        <dbReference type="SAM" id="Coils"/>
    </source>
</evidence>
<keyword evidence="1" id="KW-0963">Cytoplasm</keyword>
<evidence type="ECO:0000256" key="3">
    <source>
        <dbReference type="ARBA" id="ARBA00023010"/>
    </source>
</evidence>
<feature type="domain" description="SecA family profile" evidence="7">
    <location>
        <begin position="389"/>
        <end position="1016"/>
    </location>
</feature>
<dbReference type="Gene3D" id="3.90.1440.10">
    <property type="entry name" value="SecA, preprotein cross-linking domain"/>
    <property type="match status" value="1"/>
</dbReference>
<dbReference type="InterPro" id="IPR000185">
    <property type="entry name" value="SecA"/>
</dbReference>
<keyword evidence="2" id="KW-0813">Transport</keyword>
<dbReference type="Gene3D" id="3.40.50.300">
    <property type="entry name" value="P-loop containing nucleotide triphosphate hydrolases"/>
    <property type="match status" value="2"/>
</dbReference>
<dbReference type="SMART" id="SM00957">
    <property type="entry name" value="SecA_DEAD"/>
    <property type="match status" value="1"/>
</dbReference>
<keyword evidence="3" id="KW-0811">Translocation</keyword>
<dbReference type="Pfam" id="PF01043">
    <property type="entry name" value="SecA_PP_bind"/>
    <property type="match status" value="1"/>
</dbReference>